<keyword evidence="1" id="KW-0472">Membrane</keyword>
<dbReference type="GO" id="GO:0005509">
    <property type="term" value="F:calcium ion binding"/>
    <property type="evidence" value="ECO:0007669"/>
    <property type="project" value="InterPro"/>
</dbReference>
<dbReference type="InterPro" id="IPR002048">
    <property type="entry name" value="EF_hand_dom"/>
</dbReference>
<protein>
    <recommendedName>
        <fullName evidence="2">EF-hand domain-containing protein</fullName>
    </recommendedName>
</protein>
<keyword evidence="1" id="KW-1133">Transmembrane helix</keyword>
<name>A0A846ZJD3_9GAMM</name>
<dbReference type="AlphaFoldDB" id="A0A846ZJD3"/>
<accession>A0A846ZJD3</accession>
<evidence type="ECO:0000313" key="3">
    <source>
        <dbReference type="EMBL" id="NKZ38405.1"/>
    </source>
</evidence>
<dbReference type="EMBL" id="JAAZQD010000002">
    <property type="protein sequence ID" value="NKZ38405.1"/>
    <property type="molecule type" value="Genomic_DNA"/>
</dbReference>
<feature type="domain" description="EF-hand" evidence="2">
    <location>
        <begin position="202"/>
        <end position="237"/>
    </location>
</feature>
<gene>
    <name evidence="3" type="ORF">HF690_05465</name>
</gene>
<sequence>MWHELNGYVTLGMLYFCMALCALMTYVFLRGWYNSLKCARRIEDIPTSRIPSAAQGYVELIGRQYVPPDQTVEAPLTGTPCTWWRYRIQVQKRGLDGKKSLTTLEEGTSSTPILLKNRGGELLVDPDGAEVTPSITHRWRGRLASPPRPMDVRDHVRNGRYLYTEERMRVGEKLYVAGELHTFSGHRQGETFERAVADLLAQWKQDQGRLVERFDTDQDGRIDMAEWEAAREAARTEVAARMRRSEAEPEVDVVRKPENGEPFMLGGGGSQIDMARIYRSKAADALMVSIVFGAMLIYLIHLIP</sequence>
<dbReference type="PROSITE" id="PS00018">
    <property type="entry name" value="EF_HAND_1"/>
    <property type="match status" value="1"/>
</dbReference>
<keyword evidence="4" id="KW-1185">Reference proteome</keyword>
<feature type="transmembrane region" description="Helical" evidence="1">
    <location>
        <begin position="12"/>
        <end position="33"/>
    </location>
</feature>
<organism evidence="3 4">
    <name type="scientific">Oleiagrimonas citrea</name>
    <dbReference type="NCBI Taxonomy" id="1665687"/>
    <lineage>
        <taxon>Bacteria</taxon>
        <taxon>Pseudomonadati</taxon>
        <taxon>Pseudomonadota</taxon>
        <taxon>Gammaproteobacteria</taxon>
        <taxon>Lysobacterales</taxon>
        <taxon>Rhodanobacteraceae</taxon>
        <taxon>Oleiagrimonas</taxon>
    </lineage>
</organism>
<dbReference type="PROSITE" id="PS50222">
    <property type="entry name" value="EF_HAND_2"/>
    <property type="match status" value="1"/>
</dbReference>
<comment type="caution">
    <text evidence="3">The sequence shown here is derived from an EMBL/GenBank/DDBJ whole genome shotgun (WGS) entry which is preliminary data.</text>
</comment>
<dbReference type="Proteomes" id="UP000541636">
    <property type="component" value="Unassembled WGS sequence"/>
</dbReference>
<evidence type="ECO:0000313" key="4">
    <source>
        <dbReference type="Proteomes" id="UP000541636"/>
    </source>
</evidence>
<dbReference type="InterPro" id="IPR018247">
    <property type="entry name" value="EF_Hand_1_Ca_BS"/>
</dbReference>
<evidence type="ECO:0000256" key="1">
    <source>
        <dbReference type="SAM" id="Phobius"/>
    </source>
</evidence>
<evidence type="ECO:0000259" key="2">
    <source>
        <dbReference type="PROSITE" id="PS50222"/>
    </source>
</evidence>
<reference evidence="3 4" key="1">
    <citation type="journal article" date="2017" name="Int. J. Syst. Evol. Microbiol.">
        <title>Oleiagrimonas citrea sp. nov., a marine bacterium isolated from tidal flat sediment and emended description of the genus Oleiagrimonas Fang et al. 2015 and Oleiagrimonas soli.</title>
        <authorList>
            <person name="Yang S.H."/>
            <person name="Seo H.S."/>
            <person name="Seong C.N."/>
            <person name="Kwon K.K."/>
        </authorList>
    </citation>
    <scope>NUCLEOTIDE SEQUENCE [LARGE SCALE GENOMIC DNA]</scope>
    <source>
        <strain evidence="3 4">MEBiC09124</strain>
    </source>
</reference>
<proteinExistence type="predicted"/>
<feature type="transmembrane region" description="Helical" evidence="1">
    <location>
        <begin position="282"/>
        <end position="303"/>
    </location>
</feature>
<keyword evidence="1" id="KW-0812">Transmembrane</keyword>
<dbReference type="RefSeq" id="WP_168608731.1">
    <property type="nucleotide sequence ID" value="NZ_JAAZQD010000002.1"/>
</dbReference>